<comment type="caution">
    <text evidence="2">The sequence shown here is derived from an EMBL/GenBank/DDBJ whole genome shotgun (WGS) entry which is preliminary data.</text>
</comment>
<dbReference type="RefSeq" id="WP_170093063.1">
    <property type="nucleotide sequence ID" value="NZ_WOYG01000001.1"/>
</dbReference>
<feature type="transmembrane region" description="Helical" evidence="1">
    <location>
        <begin position="69"/>
        <end position="90"/>
    </location>
</feature>
<keyword evidence="1" id="KW-0472">Membrane</keyword>
<dbReference type="OrthoDB" id="340802at2157"/>
<sequence length="158" mass="16271">MTTISSVSLGVPLLIAFGVVAGIVATRVMDVVMARLPEGETPPLVASGVLTERDPDAAPKRLAAVVHHVAGWLTGPLYVTLLLLAGTVLGDGVVTYLLTAAVTLGLMIGFFALVVLPRPGLARQRVRTITRDWAVSAVVYLVVLVPLVAGAASVLGGL</sequence>
<protein>
    <submittedName>
        <fullName evidence="2">Uncharacterized protein</fullName>
    </submittedName>
</protein>
<name>A0A847U0M1_9EURY</name>
<feature type="transmembrane region" description="Helical" evidence="1">
    <location>
        <begin position="96"/>
        <end position="116"/>
    </location>
</feature>
<feature type="transmembrane region" description="Helical" evidence="1">
    <location>
        <begin position="137"/>
        <end position="156"/>
    </location>
</feature>
<keyword evidence="1" id="KW-0812">Transmembrane</keyword>
<dbReference type="EMBL" id="WOYG01000001">
    <property type="protein sequence ID" value="NLV09153.1"/>
    <property type="molecule type" value="Genomic_DNA"/>
</dbReference>
<organism evidence="2 3">
    <name type="scientific">Halomicrobium mukohataei</name>
    <dbReference type="NCBI Taxonomy" id="57705"/>
    <lineage>
        <taxon>Archaea</taxon>
        <taxon>Methanobacteriati</taxon>
        <taxon>Methanobacteriota</taxon>
        <taxon>Stenosarchaea group</taxon>
        <taxon>Halobacteria</taxon>
        <taxon>Halobacteriales</taxon>
        <taxon>Haloarculaceae</taxon>
        <taxon>Halomicrobium</taxon>
    </lineage>
</organism>
<evidence type="ECO:0000256" key="1">
    <source>
        <dbReference type="SAM" id="Phobius"/>
    </source>
</evidence>
<keyword evidence="1" id="KW-1133">Transmembrane helix</keyword>
<evidence type="ECO:0000313" key="2">
    <source>
        <dbReference type="EMBL" id="NLV09153.1"/>
    </source>
</evidence>
<reference evidence="2" key="1">
    <citation type="submission" date="2019-12" db="EMBL/GenBank/DDBJ databases">
        <title>Whole-genome sequence of Halomicrobium mukohataei pws1.</title>
        <authorList>
            <person name="Verma D.K."/>
            <person name="Gopal K."/>
            <person name="Prasad E.S."/>
        </authorList>
    </citation>
    <scope>NUCLEOTIDE SEQUENCE</scope>
    <source>
        <strain evidence="2">Pws1</strain>
    </source>
</reference>
<feature type="transmembrane region" description="Helical" evidence="1">
    <location>
        <begin position="6"/>
        <end position="25"/>
    </location>
</feature>
<accession>A0A847U0M1</accession>
<gene>
    <name evidence="2" type="ORF">GOC74_04320</name>
</gene>
<evidence type="ECO:0000313" key="3">
    <source>
        <dbReference type="Proteomes" id="UP000608662"/>
    </source>
</evidence>
<dbReference type="Proteomes" id="UP000608662">
    <property type="component" value="Unassembled WGS sequence"/>
</dbReference>
<proteinExistence type="predicted"/>
<dbReference type="AlphaFoldDB" id="A0A847U0M1"/>